<dbReference type="Gene3D" id="3.10.129.10">
    <property type="entry name" value="Hotdog Thioesterase"/>
    <property type="match status" value="1"/>
</dbReference>
<dbReference type="CDD" id="cd03441">
    <property type="entry name" value="R_hydratase_like"/>
    <property type="match status" value="1"/>
</dbReference>
<sequence>MPSVQRILHSPMRRPFSISGRRHAIEKQRFNKISPARVRSKTVLCRPPSPHTMLCCTQFVDDSRYPMSNTHPDDYDLDAVRAEWIGRLISEAKGRYPVEFDPIRRHCHMVGDLNPAFLDPDVAAEGPYAGVIMPPSMLPAYFAASGPWPPNEASGTDAETTAVFSFGVPTPGDRGINMEVQWEFLEPVRVGDRLRLELRIADVFKKPIKLDPHAIWIVTETTFFNQHEREVARWRNTMLIHRSPEQVSRDAERDVQTGEGA</sequence>
<gene>
    <name evidence="2" type="ORF">F0M18_14240</name>
</gene>
<organism evidence="2 3">
    <name type="scientific">Pseudohalioglobus sediminis</name>
    <dbReference type="NCBI Taxonomy" id="2606449"/>
    <lineage>
        <taxon>Bacteria</taxon>
        <taxon>Pseudomonadati</taxon>
        <taxon>Pseudomonadota</taxon>
        <taxon>Gammaproteobacteria</taxon>
        <taxon>Cellvibrionales</taxon>
        <taxon>Halieaceae</taxon>
        <taxon>Pseudohalioglobus</taxon>
    </lineage>
</organism>
<reference evidence="2 3" key="1">
    <citation type="submission" date="2019-09" db="EMBL/GenBank/DDBJ databases">
        <authorList>
            <person name="Chen X.-Y."/>
        </authorList>
    </citation>
    <scope>NUCLEOTIDE SEQUENCE [LARGE SCALE GENOMIC DNA]</scope>
    <source>
        <strain evidence="2 3">NY5</strain>
    </source>
</reference>
<name>A0A5B0WR04_9GAMM</name>
<dbReference type="InterPro" id="IPR029069">
    <property type="entry name" value="HotDog_dom_sf"/>
</dbReference>
<evidence type="ECO:0000259" key="1">
    <source>
        <dbReference type="Pfam" id="PF13452"/>
    </source>
</evidence>
<evidence type="ECO:0000313" key="2">
    <source>
        <dbReference type="EMBL" id="KAA1189514.1"/>
    </source>
</evidence>
<dbReference type="InterPro" id="IPR039569">
    <property type="entry name" value="FAS1-like_DH_region"/>
</dbReference>
<proteinExistence type="predicted"/>
<accession>A0A5B0WR04</accession>
<feature type="domain" description="FAS1-like dehydratase" evidence="1">
    <location>
        <begin position="84"/>
        <end position="232"/>
    </location>
</feature>
<dbReference type="Proteomes" id="UP000323708">
    <property type="component" value="Unassembled WGS sequence"/>
</dbReference>
<dbReference type="SUPFAM" id="SSF54637">
    <property type="entry name" value="Thioesterase/thiol ester dehydrase-isomerase"/>
    <property type="match status" value="1"/>
</dbReference>
<evidence type="ECO:0000313" key="3">
    <source>
        <dbReference type="Proteomes" id="UP000323708"/>
    </source>
</evidence>
<dbReference type="EMBL" id="VTUX01000007">
    <property type="protein sequence ID" value="KAA1189514.1"/>
    <property type="molecule type" value="Genomic_DNA"/>
</dbReference>
<protein>
    <submittedName>
        <fullName evidence="2">MaoC family dehydratase</fullName>
    </submittedName>
</protein>
<comment type="caution">
    <text evidence="2">The sequence shown here is derived from an EMBL/GenBank/DDBJ whole genome shotgun (WGS) entry which is preliminary data.</text>
</comment>
<dbReference type="AlphaFoldDB" id="A0A5B0WR04"/>
<dbReference type="Pfam" id="PF13452">
    <property type="entry name" value="FAS1_DH_region"/>
    <property type="match status" value="1"/>
</dbReference>
<keyword evidence="3" id="KW-1185">Reference proteome</keyword>